<protein>
    <submittedName>
        <fullName evidence="2">Uncharacterized protein</fullName>
    </submittedName>
</protein>
<name>A0A7S3PTM8_9STRA</name>
<feature type="region of interest" description="Disordered" evidence="1">
    <location>
        <begin position="53"/>
        <end position="82"/>
    </location>
</feature>
<dbReference type="EMBL" id="HBIO01000059">
    <property type="protein sequence ID" value="CAE0455201.1"/>
    <property type="molecule type" value="Transcribed_RNA"/>
</dbReference>
<evidence type="ECO:0000313" key="2">
    <source>
        <dbReference type="EMBL" id="CAE0455201.1"/>
    </source>
</evidence>
<accession>A0A7S3PTM8</accession>
<sequence>MSKRNILETIDYDYCRDDSGNPNKKKYGNPHRRERKQSFMKVYNDFDDWRSHNRHAASQTKSLSARHSLDNNNNRPNRRIDVDVPSTSTITTENESSEEYKNAIMNWDIRFTSPLRGPLQGIDSSSTRTLVQRFSMEEDEDEADYDYEYDCFIPVPHRHIKAVRYLFDAIFQLSKSQKSTCFP</sequence>
<organism evidence="2">
    <name type="scientific">Chaetoceros debilis</name>
    <dbReference type="NCBI Taxonomy" id="122233"/>
    <lineage>
        <taxon>Eukaryota</taxon>
        <taxon>Sar</taxon>
        <taxon>Stramenopiles</taxon>
        <taxon>Ochrophyta</taxon>
        <taxon>Bacillariophyta</taxon>
        <taxon>Coscinodiscophyceae</taxon>
        <taxon>Chaetocerotophycidae</taxon>
        <taxon>Chaetocerotales</taxon>
        <taxon>Chaetocerotaceae</taxon>
        <taxon>Chaetoceros</taxon>
    </lineage>
</organism>
<reference evidence="2" key="1">
    <citation type="submission" date="2021-01" db="EMBL/GenBank/DDBJ databases">
        <authorList>
            <person name="Corre E."/>
            <person name="Pelletier E."/>
            <person name="Niang G."/>
            <person name="Scheremetjew M."/>
            <person name="Finn R."/>
            <person name="Kale V."/>
            <person name="Holt S."/>
            <person name="Cochrane G."/>
            <person name="Meng A."/>
            <person name="Brown T."/>
            <person name="Cohen L."/>
        </authorList>
    </citation>
    <scope>NUCLEOTIDE SEQUENCE</scope>
    <source>
        <strain evidence="2">MM31A-1</strain>
    </source>
</reference>
<feature type="compositionally biased region" description="Polar residues" evidence="1">
    <location>
        <begin position="56"/>
        <end position="65"/>
    </location>
</feature>
<evidence type="ECO:0000256" key="1">
    <source>
        <dbReference type="SAM" id="MobiDB-lite"/>
    </source>
</evidence>
<proteinExistence type="predicted"/>
<gene>
    <name evidence="2" type="ORF">CDEB00056_LOCUS42</name>
</gene>
<dbReference type="AlphaFoldDB" id="A0A7S3PTM8"/>